<evidence type="ECO:0000313" key="1">
    <source>
        <dbReference type="EMBL" id="MDP7738232.1"/>
    </source>
</evidence>
<evidence type="ECO:0000313" key="2">
    <source>
        <dbReference type="Proteomes" id="UP001229081"/>
    </source>
</evidence>
<protein>
    <submittedName>
        <fullName evidence="1">Uncharacterized protein</fullName>
    </submittedName>
</protein>
<accession>A0AAJ1S887</accession>
<dbReference type="Proteomes" id="UP001229081">
    <property type="component" value="Unassembled WGS sequence"/>
</dbReference>
<proteinExistence type="predicted"/>
<sequence length="56" mass="6178">MASARETNVIALQSHRKWHAARRRSVEIDEAMRRHPSSWTEGAVAKALSIVPGPSA</sequence>
<name>A0AAJ1S887_9MYCO</name>
<comment type="caution">
    <text evidence="1">The sequence shown here is derived from an EMBL/GenBank/DDBJ whole genome shotgun (WGS) entry which is preliminary data.</text>
</comment>
<dbReference type="RefSeq" id="WP_156298193.1">
    <property type="nucleotide sequence ID" value="NZ_JAUFSA010000001.1"/>
</dbReference>
<organism evidence="1 2">
    <name type="scientific">Mycobacterium paragordonae</name>
    <dbReference type="NCBI Taxonomy" id="1389713"/>
    <lineage>
        <taxon>Bacteria</taxon>
        <taxon>Bacillati</taxon>
        <taxon>Actinomycetota</taxon>
        <taxon>Actinomycetes</taxon>
        <taxon>Mycobacteriales</taxon>
        <taxon>Mycobacteriaceae</taxon>
        <taxon>Mycobacterium</taxon>
    </lineage>
</organism>
<dbReference type="EMBL" id="JAUFSA010000001">
    <property type="protein sequence ID" value="MDP7738232.1"/>
    <property type="molecule type" value="Genomic_DNA"/>
</dbReference>
<reference evidence="1" key="1">
    <citation type="submission" date="2023-06" db="EMBL/GenBank/DDBJ databases">
        <title>Identification of two novel mycobacterium reveal diversities and complexities of Mycobacterium gordonae clade.</title>
        <authorList>
            <person name="Matsumoto Y."/>
            <person name="Nakamura S."/>
            <person name="Motooka D."/>
            <person name="Fukushima K."/>
        </authorList>
    </citation>
    <scope>NUCLEOTIDE SEQUENCE</scope>
    <source>
        <strain evidence="1">TY812</strain>
    </source>
</reference>
<gene>
    <name evidence="1" type="ORF">QXL92_26210</name>
</gene>
<dbReference type="AlphaFoldDB" id="A0AAJ1S887"/>